<evidence type="ECO:0000256" key="4">
    <source>
        <dbReference type="ARBA" id="ARBA00023015"/>
    </source>
</evidence>
<dbReference type="SUPFAM" id="SSF48013">
    <property type="entry name" value="NusB-like"/>
    <property type="match status" value="1"/>
</dbReference>
<dbReference type="PANTHER" id="PTHR11078">
    <property type="entry name" value="N UTILIZATION SUBSTANCE PROTEIN B-RELATED"/>
    <property type="match status" value="1"/>
</dbReference>
<feature type="region of interest" description="Disordered" evidence="7">
    <location>
        <begin position="1"/>
        <end position="24"/>
    </location>
</feature>
<organism evidence="9 10">
    <name type="scientific">Zeimonas arvi</name>
    <dbReference type="NCBI Taxonomy" id="2498847"/>
    <lineage>
        <taxon>Bacteria</taxon>
        <taxon>Pseudomonadati</taxon>
        <taxon>Pseudomonadota</taxon>
        <taxon>Betaproteobacteria</taxon>
        <taxon>Burkholderiales</taxon>
        <taxon>Burkholderiaceae</taxon>
        <taxon>Zeimonas</taxon>
    </lineage>
</organism>
<dbReference type="GO" id="GO:0003723">
    <property type="term" value="F:RNA binding"/>
    <property type="evidence" value="ECO:0007669"/>
    <property type="project" value="UniProtKB-UniRule"/>
</dbReference>
<reference evidence="9 10" key="1">
    <citation type="submission" date="2019-06" db="EMBL/GenBank/DDBJ databases">
        <title>Quisquiliibacterium sp. nov., isolated from a maize field.</title>
        <authorList>
            <person name="Lin S.-Y."/>
            <person name="Tsai C.-F."/>
            <person name="Young C.-C."/>
        </authorList>
    </citation>
    <scope>NUCLEOTIDE SEQUENCE [LARGE SCALE GENOMIC DNA]</scope>
    <source>
        <strain evidence="9 10">CC-CFT501</strain>
    </source>
</reference>
<proteinExistence type="inferred from homology"/>
<dbReference type="OrthoDB" id="9789556at2"/>
<dbReference type="Gene3D" id="1.10.940.10">
    <property type="entry name" value="NusB-like"/>
    <property type="match status" value="1"/>
</dbReference>
<dbReference type="GO" id="GO:0006353">
    <property type="term" value="P:DNA-templated transcription termination"/>
    <property type="evidence" value="ECO:0007669"/>
    <property type="project" value="UniProtKB-UniRule"/>
</dbReference>
<evidence type="ECO:0000313" key="10">
    <source>
        <dbReference type="Proteomes" id="UP000321548"/>
    </source>
</evidence>
<evidence type="ECO:0000313" key="9">
    <source>
        <dbReference type="EMBL" id="TXL66386.1"/>
    </source>
</evidence>
<evidence type="ECO:0000256" key="2">
    <source>
        <dbReference type="ARBA" id="ARBA00022814"/>
    </source>
</evidence>
<comment type="function">
    <text evidence="6">Involved in transcription antitermination. Required for transcription of ribosomal RNA (rRNA) genes. Binds specifically to the boxA antiterminator sequence of the ribosomal RNA (rrn) operons.</text>
</comment>
<comment type="caution">
    <text evidence="9">The sequence shown here is derived from an EMBL/GenBank/DDBJ whole genome shotgun (WGS) entry which is preliminary data.</text>
</comment>
<name>A0A5C8NZ23_9BURK</name>
<keyword evidence="10" id="KW-1185">Reference proteome</keyword>
<evidence type="ECO:0000256" key="3">
    <source>
        <dbReference type="ARBA" id="ARBA00022884"/>
    </source>
</evidence>
<accession>A0A5C8NZ23</accession>
<evidence type="ECO:0000256" key="7">
    <source>
        <dbReference type="SAM" id="MobiDB-lite"/>
    </source>
</evidence>
<dbReference type="GO" id="GO:0005829">
    <property type="term" value="C:cytosol"/>
    <property type="evidence" value="ECO:0007669"/>
    <property type="project" value="TreeGrafter"/>
</dbReference>
<evidence type="ECO:0000256" key="1">
    <source>
        <dbReference type="ARBA" id="ARBA00005952"/>
    </source>
</evidence>
<keyword evidence="4 6" id="KW-0805">Transcription regulation</keyword>
<keyword evidence="3 6" id="KW-0694">RNA-binding</keyword>
<dbReference type="InterPro" id="IPR006027">
    <property type="entry name" value="NusB_RsmB_TIM44"/>
</dbReference>
<dbReference type="PANTHER" id="PTHR11078:SF3">
    <property type="entry name" value="ANTITERMINATION NUSB DOMAIN-CONTAINING PROTEIN"/>
    <property type="match status" value="1"/>
</dbReference>
<dbReference type="GO" id="GO:0031564">
    <property type="term" value="P:transcription antitermination"/>
    <property type="evidence" value="ECO:0007669"/>
    <property type="project" value="UniProtKB-KW"/>
</dbReference>
<dbReference type="AlphaFoldDB" id="A0A5C8NZ23"/>
<comment type="similarity">
    <text evidence="1 6">Belongs to the NusB family.</text>
</comment>
<dbReference type="NCBIfam" id="TIGR01951">
    <property type="entry name" value="nusB"/>
    <property type="match status" value="1"/>
</dbReference>
<dbReference type="Pfam" id="PF01029">
    <property type="entry name" value="NusB"/>
    <property type="match status" value="1"/>
</dbReference>
<protein>
    <recommendedName>
        <fullName evidence="6">Transcription antitermination protein NusB</fullName>
    </recommendedName>
    <alternativeName>
        <fullName evidence="6">Antitermination factor NusB</fullName>
    </alternativeName>
</protein>
<dbReference type="EMBL" id="VDUY01000003">
    <property type="protein sequence ID" value="TXL66386.1"/>
    <property type="molecule type" value="Genomic_DNA"/>
</dbReference>
<gene>
    <name evidence="6 9" type="primary">nusB</name>
    <name evidence="9" type="ORF">FHP08_10030</name>
</gene>
<keyword evidence="5 6" id="KW-0804">Transcription</keyword>
<feature type="domain" description="NusB/RsmB/TIM44" evidence="8">
    <location>
        <begin position="23"/>
        <end position="147"/>
    </location>
</feature>
<keyword evidence="2 6" id="KW-0889">Transcription antitermination</keyword>
<evidence type="ECO:0000259" key="8">
    <source>
        <dbReference type="Pfam" id="PF01029"/>
    </source>
</evidence>
<dbReference type="Proteomes" id="UP000321548">
    <property type="component" value="Unassembled WGS sequence"/>
</dbReference>
<dbReference type="InterPro" id="IPR035926">
    <property type="entry name" value="NusB-like_sf"/>
</dbReference>
<evidence type="ECO:0000256" key="5">
    <source>
        <dbReference type="ARBA" id="ARBA00023163"/>
    </source>
</evidence>
<dbReference type="RefSeq" id="WP_147704298.1">
    <property type="nucleotide sequence ID" value="NZ_VDUY01000003.1"/>
</dbReference>
<dbReference type="HAMAP" id="MF_00073">
    <property type="entry name" value="NusB"/>
    <property type="match status" value="1"/>
</dbReference>
<evidence type="ECO:0000256" key="6">
    <source>
        <dbReference type="HAMAP-Rule" id="MF_00073"/>
    </source>
</evidence>
<dbReference type="InterPro" id="IPR011605">
    <property type="entry name" value="NusB_fam"/>
</dbReference>
<sequence length="159" mass="17239">MATERPSARAGSGGTPPKNARRRSRELAMQGLYQWLLSGEDAGAIEAHVAASTPGYEKADRDYFKALLHGALEAAVELDEAIAPHLDRKTIELSPVEHAVLLLGAFELLRMPEVPYRVVINEAVELAKTFGGTDGYKYVNGVLDRVATRLRPVETGGRA</sequence>